<feature type="transmembrane region" description="Helical" evidence="7">
    <location>
        <begin position="110"/>
        <end position="129"/>
    </location>
</feature>
<feature type="transmembrane region" description="Helical" evidence="7">
    <location>
        <begin position="261"/>
        <end position="278"/>
    </location>
</feature>
<dbReference type="InterPro" id="IPR000515">
    <property type="entry name" value="MetI-like"/>
</dbReference>
<keyword evidence="3" id="KW-1003">Cell membrane</keyword>
<evidence type="ECO:0000256" key="4">
    <source>
        <dbReference type="ARBA" id="ARBA00022692"/>
    </source>
</evidence>
<feature type="domain" description="ABC transmembrane type-1" evidence="8">
    <location>
        <begin position="74"/>
        <end position="278"/>
    </location>
</feature>
<dbReference type="AlphaFoldDB" id="A0A916YMS7"/>
<dbReference type="EMBL" id="BMHP01000001">
    <property type="protein sequence ID" value="GGD52442.1"/>
    <property type="molecule type" value="Genomic_DNA"/>
</dbReference>
<evidence type="ECO:0000313" key="9">
    <source>
        <dbReference type="EMBL" id="GGD52442.1"/>
    </source>
</evidence>
<keyword evidence="4 7" id="KW-0812">Transmembrane</keyword>
<dbReference type="CDD" id="cd06261">
    <property type="entry name" value="TM_PBP2"/>
    <property type="match status" value="1"/>
</dbReference>
<keyword evidence="6 7" id="KW-0472">Membrane</keyword>
<reference evidence="9" key="2">
    <citation type="submission" date="2020-09" db="EMBL/GenBank/DDBJ databases">
        <authorList>
            <person name="Sun Q."/>
            <person name="Zhou Y."/>
        </authorList>
    </citation>
    <scope>NUCLEOTIDE SEQUENCE</scope>
    <source>
        <strain evidence="9">CGMCC 1.15178</strain>
    </source>
</reference>
<dbReference type="PANTHER" id="PTHR43744:SF9">
    <property type="entry name" value="POLYGALACTURONAN_RHAMNOGALACTURONAN TRANSPORT SYSTEM PERMEASE PROTEIN YTCP"/>
    <property type="match status" value="1"/>
</dbReference>
<dbReference type="SUPFAM" id="SSF161098">
    <property type="entry name" value="MetI-like"/>
    <property type="match status" value="1"/>
</dbReference>
<dbReference type="GO" id="GO:0005886">
    <property type="term" value="C:plasma membrane"/>
    <property type="evidence" value="ECO:0007669"/>
    <property type="project" value="UniProtKB-SubCell"/>
</dbReference>
<evidence type="ECO:0000256" key="3">
    <source>
        <dbReference type="ARBA" id="ARBA00022475"/>
    </source>
</evidence>
<comment type="subcellular location">
    <subcellularLocation>
        <location evidence="1 7">Cell membrane</location>
        <topology evidence="1 7">Multi-pass membrane protein</topology>
    </subcellularLocation>
</comment>
<feature type="transmembrane region" description="Helical" evidence="7">
    <location>
        <begin position="74"/>
        <end position="98"/>
    </location>
</feature>
<keyword evidence="5 7" id="KW-1133">Transmembrane helix</keyword>
<protein>
    <submittedName>
        <fullName evidence="9">Protein LplC</fullName>
    </submittedName>
</protein>
<dbReference type="InterPro" id="IPR035906">
    <property type="entry name" value="MetI-like_sf"/>
</dbReference>
<sequence length="293" mass="32988">MIRESASRKLFMVCNYIFFSLICLSVLLPFLNAIAISLSSYEGIVRGGIHIWPHGFNFEGYHKLISSTQFLRSFLNTVFLTAVNTFLVIVISLAAGYALANKHMIGKSIVFYYIIIPMYFSGGLIPTYLLVNKLGLDNSYLALILPNIVSMFYMIVFKNTIEQLPRELMESAEIDGASEPGILIRIILPLILPMTMAFVIFSTVAYWNEWFGVLLYITDKTKWTLQYQLRDILVNASLVDADTEAAIIQGSDRVNPENLKMAALMITVLPIIVVYPFVQKYFIHGQLVGAVKG</sequence>
<evidence type="ECO:0000256" key="1">
    <source>
        <dbReference type="ARBA" id="ARBA00004651"/>
    </source>
</evidence>
<dbReference type="Gene3D" id="1.10.3720.10">
    <property type="entry name" value="MetI-like"/>
    <property type="match status" value="1"/>
</dbReference>
<evidence type="ECO:0000256" key="2">
    <source>
        <dbReference type="ARBA" id="ARBA00022448"/>
    </source>
</evidence>
<evidence type="ECO:0000256" key="6">
    <source>
        <dbReference type="ARBA" id="ARBA00023136"/>
    </source>
</evidence>
<dbReference type="Pfam" id="PF00528">
    <property type="entry name" value="BPD_transp_1"/>
    <property type="match status" value="1"/>
</dbReference>
<organism evidence="9 10">
    <name type="scientific">Paenibacillus nasutitermitis</name>
    <dbReference type="NCBI Taxonomy" id="1652958"/>
    <lineage>
        <taxon>Bacteria</taxon>
        <taxon>Bacillati</taxon>
        <taxon>Bacillota</taxon>
        <taxon>Bacilli</taxon>
        <taxon>Bacillales</taxon>
        <taxon>Paenibacillaceae</taxon>
        <taxon>Paenibacillus</taxon>
    </lineage>
</organism>
<dbReference type="RefSeq" id="WP_188989214.1">
    <property type="nucleotide sequence ID" value="NZ_BMHP01000001.1"/>
</dbReference>
<name>A0A916YMS7_9BACL</name>
<feature type="transmembrane region" description="Helical" evidence="7">
    <location>
        <begin position="182"/>
        <end position="207"/>
    </location>
</feature>
<reference evidence="9" key="1">
    <citation type="journal article" date="2014" name="Int. J. Syst. Evol. Microbiol.">
        <title>Complete genome sequence of Corynebacterium casei LMG S-19264T (=DSM 44701T), isolated from a smear-ripened cheese.</title>
        <authorList>
            <consortium name="US DOE Joint Genome Institute (JGI-PGF)"/>
            <person name="Walter F."/>
            <person name="Albersmeier A."/>
            <person name="Kalinowski J."/>
            <person name="Ruckert C."/>
        </authorList>
    </citation>
    <scope>NUCLEOTIDE SEQUENCE</scope>
    <source>
        <strain evidence="9">CGMCC 1.15178</strain>
    </source>
</reference>
<evidence type="ECO:0000313" key="10">
    <source>
        <dbReference type="Proteomes" id="UP000612456"/>
    </source>
</evidence>
<feature type="transmembrane region" description="Helical" evidence="7">
    <location>
        <begin position="12"/>
        <end position="36"/>
    </location>
</feature>
<dbReference type="GO" id="GO:0055085">
    <property type="term" value="P:transmembrane transport"/>
    <property type="evidence" value="ECO:0007669"/>
    <property type="project" value="InterPro"/>
</dbReference>
<evidence type="ECO:0000256" key="7">
    <source>
        <dbReference type="RuleBase" id="RU363032"/>
    </source>
</evidence>
<proteinExistence type="inferred from homology"/>
<keyword evidence="2 7" id="KW-0813">Transport</keyword>
<dbReference type="PANTHER" id="PTHR43744">
    <property type="entry name" value="ABC TRANSPORTER PERMEASE PROTEIN MG189-RELATED-RELATED"/>
    <property type="match status" value="1"/>
</dbReference>
<keyword evidence="10" id="KW-1185">Reference proteome</keyword>
<dbReference type="Proteomes" id="UP000612456">
    <property type="component" value="Unassembled WGS sequence"/>
</dbReference>
<evidence type="ECO:0000256" key="5">
    <source>
        <dbReference type="ARBA" id="ARBA00022989"/>
    </source>
</evidence>
<feature type="transmembrane region" description="Helical" evidence="7">
    <location>
        <begin position="141"/>
        <end position="161"/>
    </location>
</feature>
<gene>
    <name evidence="9" type="primary">lplC</name>
    <name evidence="9" type="ORF">GCM10010911_07490</name>
</gene>
<evidence type="ECO:0000259" key="8">
    <source>
        <dbReference type="PROSITE" id="PS50928"/>
    </source>
</evidence>
<comment type="caution">
    <text evidence="9">The sequence shown here is derived from an EMBL/GenBank/DDBJ whole genome shotgun (WGS) entry which is preliminary data.</text>
</comment>
<comment type="similarity">
    <text evidence="7">Belongs to the binding-protein-dependent transport system permease family.</text>
</comment>
<dbReference type="PROSITE" id="PS50928">
    <property type="entry name" value="ABC_TM1"/>
    <property type="match status" value="1"/>
</dbReference>
<accession>A0A916YMS7</accession>